<dbReference type="SUPFAM" id="SSF48726">
    <property type="entry name" value="Immunoglobulin"/>
    <property type="match status" value="1"/>
</dbReference>
<dbReference type="PROSITE" id="PS50835">
    <property type="entry name" value="IG_LIKE"/>
    <property type="match status" value="1"/>
</dbReference>
<dbReference type="GeneID" id="108269678"/>
<dbReference type="PANTHER" id="PTHR23268">
    <property type="entry name" value="T-CELL RECEPTOR BETA CHAIN"/>
    <property type="match status" value="1"/>
</dbReference>
<dbReference type="GO" id="GO:0007166">
    <property type="term" value="P:cell surface receptor signaling pathway"/>
    <property type="evidence" value="ECO:0007669"/>
    <property type="project" value="TreeGrafter"/>
</dbReference>
<gene>
    <name evidence="6" type="primary">LOC108269678</name>
</gene>
<feature type="domain" description="Ig-like" evidence="4">
    <location>
        <begin position="47"/>
        <end position="131"/>
    </location>
</feature>
<feature type="signal peptide" evidence="3">
    <location>
        <begin position="1"/>
        <end position="29"/>
    </location>
</feature>
<dbReference type="AlphaFoldDB" id="A0A2D0RMF0"/>
<reference evidence="6" key="2">
    <citation type="submission" date="2025-08" db="UniProtKB">
        <authorList>
            <consortium name="RefSeq"/>
        </authorList>
    </citation>
    <scope>IDENTIFICATION</scope>
    <source>
        <tissue evidence="6">Blood</tissue>
    </source>
</reference>
<sequence>MQSRVSHTAQRASMCTVLIIVSATLLCLAGSAVFTVDQNPPDLIKYQNETVEMKCEHSVNTYDRMLWYKHSQDTGFKYMGYLNTIFPKEEAEFGTKIKLSGDGRKSGSMTINSLSVNDSAVYFCVAYHTVL</sequence>
<evidence type="ECO:0000256" key="1">
    <source>
        <dbReference type="ARBA" id="ARBA00022729"/>
    </source>
</evidence>
<accession>A0A2D0RMF0</accession>
<dbReference type="SMART" id="SM00406">
    <property type="entry name" value="IGv"/>
    <property type="match status" value="1"/>
</dbReference>
<evidence type="ECO:0000313" key="6">
    <source>
        <dbReference type="RefSeq" id="XP_017331125.2"/>
    </source>
</evidence>
<dbReference type="SMART" id="SM00409">
    <property type="entry name" value="IG"/>
    <property type="match status" value="1"/>
</dbReference>
<evidence type="ECO:0000256" key="2">
    <source>
        <dbReference type="ARBA" id="ARBA00022859"/>
    </source>
</evidence>
<keyword evidence="1 3" id="KW-0732">Signal</keyword>
<organism evidence="5 6">
    <name type="scientific">Ictalurus punctatus</name>
    <name type="common">Channel catfish</name>
    <name type="synonym">Silurus punctatus</name>
    <dbReference type="NCBI Taxonomy" id="7998"/>
    <lineage>
        <taxon>Eukaryota</taxon>
        <taxon>Metazoa</taxon>
        <taxon>Chordata</taxon>
        <taxon>Craniata</taxon>
        <taxon>Vertebrata</taxon>
        <taxon>Euteleostomi</taxon>
        <taxon>Actinopterygii</taxon>
        <taxon>Neopterygii</taxon>
        <taxon>Teleostei</taxon>
        <taxon>Ostariophysi</taxon>
        <taxon>Siluriformes</taxon>
        <taxon>Ictaluridae</taxon>
        <taxon>Ictalurus</taxon>
    </lineage>
</organism>
<dbReference type="Gene3D" id="2.60.40.10">
    <property type="entry name" value="Immunoglobulins"/>
    <property type="match status" value="1"/>
</dbReference>
<dbReference type="Proteomes" id="UP000221080">
    <property type="component" value="Chromosome 9"/>
</dbReference>
<dbReference type="InterPro" id="IPR036179">
    <property type="entry name" value="Ig-like_dom_sf"/>
</dbReference>
<feature type="chain" id="PRO_5036963997" evidence="3">
    <location>
        <begin position="30"/>
        <end position="131"/>
    </location>
</feature>
<evidence type="ECO:0000259" key="4">
    <source>
        <dbReference type="PROSITE" id="PS50835"/>
    </source>
</evidence>
<proteinExistence type="predicted"/>
<dbReference type="RefSeq" id="XP_017331125.2">
    <property type="nucleotide sequence ID" value="XM_017475636.3"/>
</dbReference>
<dbReference type="GO" id="GO:0002376">
    <property type="term" value="P:immune system process"/>
    <property type="evidence" value="ECO:0007669"/>
    <property type="project" value="UniProtKB-KW"/>
</dbReference>
<dbReference type="KEGG" id="ipu:108269678"/>
<name>A0A2D0RMF0_ICTPU</name>
<dbReference type="InterPro" id="IPR050413">
    <property type="entry name" value="TCR_beta_variable"/>
</dbReference>
<keyword evidence="5" id="KW-1185">Reference proteome</keyword>
<dbReference type="CDD" id="cd00099">
    <property type="entry name" value="IgV"/>
    <property type="match status" value="1"/>
</dbReference>
<dbReference type="InterPro" id="IPR003599">
    <property type="entry name" value="Ig_sub"/>
</dbReference>
<evidence type="ECO:0000256" key="3">
    <source>
        <dbReference type="SAM" id="SignalP"/>
    </source>
</evidence>
<dbReference type="GO" id="GO:0005886">
    <property type="term" value="C:plasma membrane"/>
    <property type="evidence" value="ECO:0007669"/>
    <property type="project" value="TreeGrafter"/>
</dbReference>
<keyword evidence="2" id="KW-0391">Immunity</keyword>
<dbReference type="InterPro" id="IPR007110">
    <property type="entry name" value="Ig-like_dom"/>
</dbReference>
<evidence type="ECO:0000313" key="5">
    <source>
        <dbReference type="Proteomes" id="UP000221080"/>
    </source>
</evidence>
<dbReference type="Pfam" id="PF07686">
    <property type="entry name" value="V-set"/>
    <property type="match status" value="1"/>
</dbReference>
<protein>
    <submittedName>
        <fullName evidence="6">Uncharacterized protein LOC108269678</fullName>
    </submittedName>
</protein>
<dbReference type="InterPro" id="IPR013106">
    <property type="entry name" value="Ig_V-set"/>
</dbReference>
<dbReference type="OrthoDB" id="9049585at2759"/>
<reference evidence="5" key="1">
    <citation type="journal article" date="2016" name="Nat. Commun.">
        <title>The channel catfish genome sequence provides insights into the evolution of scale formation in teleosts.</title>
        <authorList>
            <person name="Liu Z."/>
            <person name="Liu S."/>
            <person name="Yao J."/>
            <person name="Bao L."/>
            <person name="Zhang J."/>
            <person name="Li Y."/>
            <person name="Jiang C."/>
            <person name="Sun L."/>
            <person name="Wang R."/>
            <person name="Zhang Y."/>
            <person name="Zhou T."/>
            <person name="Zeng Q."/>
            <person name="Fu Q."/>
            <person name="Gao S."/>
            <person name="Li N."/>
            <person name="Koren S."/>
            <person name="Jiang Y."/>
            <person name="Zimin A."/>
            <person name="Xu P."/>
            <person name="Phillippy A.M."/>
            <person name="Geng X."/>
            <person name="Song L."/>
            <person name="Sun F."/>
            <person name="Li C."/>
            <person name="Wang X."/>
            <person name="Chen A."/>
            <person name="Jin Y."/>
            <person name="Yuan Z."/>
            <person name="Yang Y."/>
            <person name="Tan S."/>
            <person name="Peatman E."/>
            <person name="Lu J."/>
            <person name="Qin Z."/>
            <person name="Dunham R."/>
            <person name="Li Z."/>
            <person name="Sonstegard T."/>
            <person name="Feng J."/>
            <person name="Danzmann R.G."/>
            <person name="Schroeder S."/>
            <person name="Scheffler B."/>
            <person name="Duke M.V."/>
            <person name="Ballard L."/>
            <person name="Kucuktas H."/>
            <person name="Kaltenboeck L."/>
            <person name="Liu H."/>
            <person name="Armbruster J."/>
            <person name="Xie Y."/>
            <person name="Kirby M.L."/>
            <person name="Tian Y."/>
            <person name="Flanagan M.E."/>
            <person name="Mu W."/>
            <person name="Waldbieser G.C."/>
        </authorList>
    </citation>
    <scope>NUCLEOTIDE SEQUENCE [LARGE SCALE GENOMIC DNA]</scope>
    <source>
        <strain evidence="5">SDA103</strain>
    </source>
</reference>
<dbReference type="InterPro" id="IPR013783">
    <property type="entry name" value="Ig-like_fold"/>
</dbReference>